<evidence type="ECO:0000256" key="2">
    <source>
        <dbReference type="ARBA" id="ARBA00023445"/>
    </source>
</evidence>
<reference evidence="5" key="1">
    <citation type="journal article" date="2017" name="bioRxiv">
        <title>Conservation of a gene cluster reveals novel cercosporin biosynthetic mechanisms and extends production to the genus Colletotrichum.</title>
        <authorList>
            <person name="de Jonge R."/>
            <person name="Ebert M.K."/>
            <person name="Huitt-Roehl C.R."/>
            <person name="Pal P."/>
            <person name="Suttle J.C."/>
            <person name="Spanner R.E."/>
            <person name="Neubauer J.D."/>
            <person name="Jurick W.M.II."/>
            <person name="Stott K.A."/>
            <person name="Secor G.A."/>
            <person name="Thomma B.P.H.J."/>
            <person name="Van de Peer Y."/>
            <person name="Townsend C.A."/>
            <person name="Bolton M.D."/>
        </authorList>
    </citation>
    <scope>NUCLEOTIDE SEQUENCE [LARGE SCALE GENOMIC DNA]</scope>
    <source>
        <strain evidence="5">CBS538.71</strain>
    </source>
</reference>
<dbReference type="InterPro" id="IPR001509">
    <property type="entry name" value="Epimerase_deHydtase"/>
</dbReference>
<name>A0A2S6CKR0_9PEZI</name>
<evidence type="ECO:0000256" key="1">
    <source>
        <dbReference type="ARBA" id="ARBA00023002"/>
    </source>
</evidence>
<comment type="similarity">
    <text evidence="2">Belongs to the NAD(P)-dependent epimerase/dehydratase family. Dihydroflavonol-4-reductase subfamily.</text>
</comment>
<organism evidence="4 5">
    <name type="scientific">Cercospora berteroae</name>
    <dbReference type="NCBI Taxonomy" id="357750"/>
    <lineage>
        <taxon>Eukaryota</taxon>
        <taxon>Fungi</taxon>
        <taxon>Dikarya</taxon>
        <taxon>Ascomycota</taxon>
        <taxon>Pezizomycotina</taxon>
        <taxon>Dothideomycetes</taxon>
        <taxon>Dothideomycetidae</taxon>
        <taxon>Mycosphaerellales</taxon>
        <taxon>Mycosphaerellaceae</taxon>
        <taxon>Cercospora</taxon>
    </lineage>
</organism>
<comment type="caution">
    <text evidence="4">The sequence shown here is derived from an EMBL/GenBank/DDBJ whole genome shotgun (WGS) entry which is preliminary data.</text>
</comment>
<dbReference type="STRING" id="357750.A0A2S6CKR0"/>
<dbReference type="InterPro" id="IPR050425">
    <property type="entry name" value="NAD(P)_dehydrat-like"/>
</dbReference>
<evidence type="ECO:0000313" key="4">
    <source>
        <dbReference type="EMBL" id="PPJ60303.1"/>
    </source>
</evidence>
<proteinExistence type="inferred from homology"/>
<dbReference type="Proteomes" id="UP000237631">
    <property type="component" value="Unassembled WGS sequence"/>
</dbReference>
<gene>
    <name evidence="4" type="ORF">CBER1_01295</name>
</gene>
<feature type="domain" description="NAD-dependent epimerase/dehydratase" evidence="3">
    <location>
        <begin position="3"/>
        <end position="265"/>
    </location>
</feature>
<dbReference type="PANTHER" id="PTHR10366">
    <property type="entry name" value="NAD DEPENDENT EPIMERASE/DEHYDRATASE"/>
    <property type="match status" value="1"/>
</dbReference>
<keyword evidence="5" id="KW-1185">Reference proteome</keyword>
<dbReference type="GO" id="GO:0016616">
    <property type="term" value="F:oxidoreductase activity, acting on the CH-OH group of donors, NAD or NADP as acceptor"/>
    <property type="evidence" value="ECO:0007669"/>
    <property type="project" value="TreeGrafter"/>
</dbReference>
<evidence type="ECO:0000313" key="5">
    <source>
        <dbReference type="Proteomes" id="UP000237631"/>
    </source>
</evidence>
<dbReference type="SUPFAM" id="SSF51735">
    <property type="entry name" value="NAD(P)-binding Rossmann-fold domains"/>
    <property type="match status" value="1"/>
</dbReference>
<dbReference type="InterPro" id="IPR036291">
    <property type="entry name" value="NAD(P)-bd_dom_sf"/>
</dbReference>
<sequence length="348" mass="38041">MRVLVTGGGGYLAGHIINQLLRRGHSVVTTARTKTKAEKLKKRYAELDPAVFDVVIVEDIAKEGAFDEAVVSSPAFDGVCHPTSPFHFAVTELLDPAIIGTTGILKSIKAHAPSVRRVVITSSLAAMIHPWQGAWPGNYPGHTYTEADWNPITAEQAFQDPLCGYRFSKKQAEQAAWSFVAEDPTPNFTLQTICPPLMLGPTASGDLWNGSLANVNESLKRVRDICFGKARADNEIPPNGASFIFTDVRDAAHYHVLALERADDVSERYFIPTGWFANEDIVRIARENFPDLADSLPLPGTPGGSWPKDGIYTVDNSKTRSAFPTFVDFRSLEECVIDTVQSLKAVLA</sequence>
<dbReference type="OrthoDB" id="2735536at2759"/>
<dbReference type="PANTHER" id="PTHR10366:SF564">
    <property type="entry name" value="STEROL-4-ALPHA-CARBOXYLATE 3-DEHYDROGENASE, DECARBOXYLATING"/>
    <property type="match status" value="1"/>
</dbReference>
<dbReference type="Pfam" id="PF01370">
    <property type="entry name" value="Epimerase"/>
    <property type="match status" value="1"/>
</dbReference>
<evidence type="ECO:0000259" key="3">
    <source>
        <dbReference type="Pfam" id="PF01370"/>
    </source>
</evidence>
<protein>
    <recommendedName>
        <fullName evidence="3">NAD-dependent epimerase/dehydratase domain-containing protein</fullName>
    </recommendedName>
</protein>
<dbReference type="Gene3D" id="3.40.50.720">
    <property type="entry name" value="NAD(P)-binding Rossmann-like Domain"/>
    <property type="match status" value="1"/>
</dbReference>
<dbReference type="EMBL" id="PNEN01000293">
    <property type="protein sequence ID" value="PPJ60303.1"/>
    <property type="molecule type" value="Genomic_DNA"/>
</dbReference>
<dbReference type="AlphaFoldDB" id="A0A2S6CKR0"/>
<accession>A0A2S6CKR0</accession>
<keyword evidence="1" id="KW-0560">Oxidoreductase</keyword>